<gene>
    <name evidence="10" type="ORF">SAMN02910411_1627</name>
</gene>
<dbReference type="GO" id="GO:0005283">
    <property type="term" value="F:amino acid:sodium symporter activity"/>
    <property type="evidence" value="ECO:0007669"/>
    <property type="project" value="InterPro"/>
</dbReference>
<dbReference type="EMBL" id="OBMR01000005">
    <property type="protein sequence ID" value="SOC01231.1"/>
    <property type="molecule type" value="Genomic_DNA"/>
</dbReference>
<keyword evidence="5 9" id="KW-0812">Transmembrane</keyword>
<feature type="transmembrane region" description="Helical" evidence="9">
    <location>
        <begin position="323"/>
        <end position="344"/>
    </location>
</feature>
<evidence type="ECO:0000256" key="2">
    <source>
        <dbReference type="ARBA" id="ARBA00009261"/>
    </source>
</evidence>
<protein>
    <submittedName>
        <fullName evidence="10">Alanine or glycine:cation symporter, AGCS family</fullName>
    </submittedName>
</protein>
<evidence type="ECO:0000256" key="6">
    <source>
        <dbReference type="ARBA" id="ARBA00022847"/>
    </source>
</evidence>
<dbReference type="PANTHER" id="PTHR30330:SF3">
    <property type="entry name" value="TRANSCRIPTIONAL REGULATOR, LRP FAMILY"/>
    <property type="match status" value="1"/>
</dbReference>
<keyword evidence="7 9" id="KW-1133">Transmembrane helix</keyword>
<dbReference type="NCBIfam" id="TIGR00835">
    <property type="entry name" value="agcS"/>
    <property type="match status" value="1"/>
</dbReference>
<evidence type="ECO:0000256" key="8">
    <source>
        <dbReference type="ARBA" id="ARBA00023136"/>
    </source>
</evidence>
<dbReference type="GO" id="GO:0005886">
    <property type="term" value="C:plasma membrane"/>
    <property type="evidence" value="ECO:0007669"/>
    <property type="project" value="UniProtKB-SubCell"/>
</dbReference>
<keyword evidence="6 9" id="KW-0769">Symport</keyword>
<keyword evidence="4 9" id="KW-1003">Cell membrane</keyword>
<dbReference type="PANTHER" id="PTHR30330">
    <property type="entry name" value="AGSS FAMILY TRANSPORTER, SODIUM-ALANINE"/>
    <property type="match status" value="1"/>
</dbReference>
<evidence type="ECO:0000256" key="9">
    <source>
        <dbReference type="RuleBase" id="RU363064"/>
    </source>
</evidence>
<comment type="subcellular location">
    <subcellularLocation>
        <location evidence="1 9">Cell membrane</location>
        <topology evidence="1 9">Multi-pass membrane protein</topology>
    </subcellularLocation>
</comment>
<evidence type="ECO:0000256" key="3">
    <source>
        <dbReference type="ARBA" id="ARBA00022448"/>
    </source>
</evidence>
<feature type="transmembrane region" description="Helical" evidence="9">
    <location>
        <begin position="260"/>
        <end position="287"/>
    </location>
</feature>
<feature type="transmembrane region" description="Helical" evidence="9">
    <location>
        <begin position="377"/>
        <end position="395"/>
    </location>
</feature>
<feature type="transmembrane region" description="Helical" evidence="9">
    <location>
        <begin position="200"/>
        <end position="222"/>
    </location>
</feature>
<feature type="transmembrane region" description="Helical" evidence="9">
    <location>
        <begin position="20"/>
        <end position="44"/>
    </location>
</feature>
<feature type="transmembrane region" description="Helical" evidence="9">
    <location>
        <begin position="234"/>
        <end position="254"/>
    </location>
</feature>
<dbReference type="FunFam" id="1.20.1740.10:FF:000004">
    <property type="entry name" value="Sodium:alanine symporter family protein"/>
    <property type="match status" value="1"/>
</dbReference>
<accession>A0A285S2T0</accession>
<dbReference type="PRINTS" id="PR00175">
    <property type="entry name" value="NAALASMPORT"/>
</dbReference>
<dbReference type="Pfam" id="PF01235">
    <property type="entry name" value="Na_Ala_symp"/>
    <property type="match status" value="1"/>
</dbReference>
<dbReference type="Proteomes" id="UP000219563">
    <property type="component" value="Unassembled WGS sequence"/>
</dbReference>
<dbReference type="PROSITE" id="PS00873">
    <property type="entry name" value="NA_ALANINE_SYMP"/>
    <property type="match status" value="1"/>
</dbReference>
<keyword evidence="3 9" id="KW-0813">Transport</keyword>
<proteinExistence type="inferred from homology"/>
<feature type="transmembrane region" description="Helical" evidence="9">
    <location>
        <begin position="165"/>
        <end position="188"/>
    </location>
</feature>
<comment type="similarity">
    <text evidence="2 9">Belongs to the alanine or glycine:cation symporter (AGCS) (TC 2.A.25) family.</text>
</comment>
<dbReference type="Gene3D" id="1.20.1740.10">
    <property type="entry name" value="Amino acid/polyamine transporter I"/>
    <property type="match status" value="1"/>
</dbReference>
<name>A0A285S2T0_9FIRM</name>
<sequence>MPVERVLSIVEKVNSAVNGFVWGLPMLILLVGTGILMTCLTKFFQITHIKHWIKNTIGGIFKDSHVTAHTDKEDTQISQFQSLCTALAATIGTGNIAGVAAAIASGGPGAIFWMWIVAFFGMMTNFSENVLGIYYRRRNERNEWCGGAMYYLRDGLGSKKGMRHVGAWLAVLFSVFCIGASFGIGNMGQVNSIAVNIKSAFGIPAIATGIFLMILGGLVIVGGLKRIASVTEKLVPFMAVIYLICALIVCIVHIDQAGAVFTSIIKGAFGMRAVGGGIVGSGVAMAVQWGMKRGVFSNEAGLGSSVMVHSSSNVREPVVQGMWGIFEVFADTIIVCTITAFTVLSSGLVDLETGVVISDQVSTALVAEAFSTVFGKFGYGFIAIAILLFAFSTTLGWSQYGSKGFEYLFGRKNVKIYQVIFVAFIVVGATMDLSLAWDISDTLNGMMAIPNLIGVLALSGTVMKITQNYVQRKILHKDVKPMLSALEDIQELHEMELMESISSDEELDSEAI</sequence>
<evidence type="ECO:0000313" key="11">
    <source>
        <dbReference type="Proteomes" id="UP000219563"/>
    </source>
</evidence>
<keyword evidence="8 9" id="KW-0472">Membrane</keyword>
<evidence type="ECO:0000256" key="4">
    <source>
        <dbReference type="ARBA" id="ARBA00022475"/>
    </source>
</evidence>
<dbReference type="AlphaFoldDB" id="A0A285S2T0"/>
<feature type="transmembrane region" description="Helical" evidence="9">
    <location>
        <begin position="110"/>
        <end position="131"/>
    </location>
</feature>
<evidence type="ECO:0000313" key="10">
    <source>
        <dbReference type="EMBL" id="SOC01231.1"/>
    </source>
</evidence>
<feature type="transmembrane region" description="Helical" evidence="9">
    <location>
        <begin position="416"/>
        <end position="437"/>
    </location>
</feature>
<reference evidence="10 11" key="1">
    <citation type="submission" date="2017-08" db="EMBL/GenBank/DDBJ databases">
        <authorList>
            <person name="de Groot N.N."/>
        </authorList>
    </citation>
    <scope>NUCLEOTIDE SEQUENCE [LARGE SCALE GENOMIC DNA]</scope>
    <source>
        <strain evidence="10 11">DSM 9787</strain>
    </source>
</reference>
<dbReference type="InterPro" id="IPR001463">
    <property type="entry name" value="Na/Ala_symport"/>
</dbReference>
<evidence type="ECO:0000256" key="7">
    <source>
        <dbReference type="ARBA" id="ARBA00022989"/>
    </source>
</evidence>
<feature type="transmembrane region" description="Helical" evidence="9">
    <location>
        <begin position="82"/>
        <end position="104"/>
    </location>
</feature>
<evidence type="ECO:0000256" key="5">
    <source>
        <dbReference type="ARBA" id="ARBA00022692"/>
    </source>
</evidence>
<organism evidence="10 11">
    <name type="scientific">Pseudobutyrivibrio ruminis DSM 9787</name>
    <dbReference type="NCBI Taxonomy" id="1123011"/>
    <lineage>
        <taxon>Bacteria</taxon>
        <taxon>Bacillati</taxon>
        <taxon>Bacillota</taxon>
        <taxon>Clostridia</taxon>
        <taxon>Lachnospirales</taxon>
        <taxon>Lachnospiraceae</taxon>
        <taxon>Pseudobutyrivibrio</taxon>
    </lineage>
</organism>
<feature type="transmembrane region" description="Helical" evidence="9">
    <location>
        <begin position="443"/>
        <end position="463"/>
    </location>
</feature>
<evidence type="ECO:0000256" key="1">
    <source>
        <dbReference type="ARBA" id="ARBA00004651"/>
    </source>
</evidence>